<dbReference type="EC" id="6.3.5.1" evidence="3"/>
<keyword evidence="5" id="KW-0547">Nucleotide-binding</keyword>
<dbReference type="InterPro" id="IPR003694">
    <property type="entry name" value="NAD_synthase"/>
</dbReference>
<keyword evidence="7" id="KW-0520">NAD</keyword>
<dbReference type="InterPro" id="IPR003010">
    <property type="entry name" value="C-N_Hydrolase"/>
</dbReference>
<evidence type="ECO:0000256" key="1">
    <source>
        <dbReference type="ARBA" id="ARBA00005188"/>
    </source>
</evidence>
<proteinExistence type="inferred from homology"/>
<feature type="compositionally biased region" description="Polar residues" evidence="8">
    <location>
        <begin position="447"/>
        <end position="460"/>
    </location>
</feature>
<dbReference type="NCBIfam" id="TIGR00552">
    <property type="entry name" value="nadE"/>
    <property type="match status" value="1"/>
</dbReference>
<evidence type="ECO:0000259" key="9">
    <source>
        <dbReference type="PROSITE" id="PS50263"/>
    </source>
</evidence>
<protein>
    <recommendedName>
        <fullName evidence="3">NAD(+) synthase (glutamine-hydrolyzing)</fullName>
        <ecNumber evidence="3">6.3.5.1</ecNumber>
    </recommendedName>
</protein>
<keyword evidence="4" id="KW-0436">Ligase</keyword>
<comment type="pathway">
    <text evidence="1">Cofactor biosynthesis; NAD(+) biosynthesis; NAD(+) from deamido-NAD(+) (L-Gln route): step 1/1.</text>
</comment>
<evidence type="ECO:0000313" key="10">
    <source>
        <dbReference type="EMBL" id="CAB4633239.1"/>
    </source>
</evidence>
<dbReference type="PIRSF" id="PIRSF006630">
    <property type="entry name" value="NADS_GAT"/>
    <property type="match status" value="1"/>
</dbReference>
<dbReference type="Pfam" id="PF02540">
    <property type="entry name" value="NAD_synthase"/>
    <property type="match status" value="1"/>
</dbReference>
<reference evidence="10" key="1">
    <citation type="submission" date="2020-05" db="EMBL/GenBank/DDBJ databases">
        <authorList>
            <person name="Chiriac C."/>
            <person name="Salcher M."/>
            <person name="Ghai R."/>
            <person name="Kavagutti S V."/>
        </authorList>
    </citation>
    <scope>NUCLEOTIDE SEQUENCE</scope>
</reference>
<dbReference type="GO" id="GO:0009435">
    <property type="term" value="P:NAD+ biosynthetic process"/>
    <property type="evidence" value="ECO:0007669"/>
    <property type="project" value="UniProtKB-UniPathway"/>
</dbReference>
<dbReference type="FunFam" id="3.40.50.620:FF:000106">
    <property type="entry name" value="Glutamine-dependent NAD(+) synthetase"/>
    <property type="match status" value="1"/>
</dbReference>
<dbReference type="Gene3D" id="3.60.110.10">
    <property type="entry name" value="Carbon-nitrogen hydrolase"/>
    <property type="match status" value="1"/>
</dbReference>
<dbReference type="PROSITE" id="PS00920">
    <property type="entry name" value="NITRIL_CHT_1"/>
    <property type="match status" value="1"/>
</dbReference>
<dbReference type="CDD" id="cd00553">
    <property type="entry name" value="NAD_synthase"/>
    <property type="match status" value="1"/>
</dbReference>
<dbReference type="GO" id="GO:0004359">
    <property type="term" value="F:glutaminase activity"/>
    <property type="evidence" value="ECO:0007669"/>
    <property type="project" value="InterPro"/>
</dbReference>
<evidence type="ECO:0000256" key="6">
    <source>
        <dbReference type="ARBA" id="ARBA00022840"/>
    </source>
</evidence>
<evidence type="ECO:0000256" key="4">
    <source>
        <dbReference type="ARBA" id="ARBA00022598"/>
    </source>
</evidence>
<gene>
    <name evidence="10" type="ORF">UFOPK2044_00522</name>
</gene>
<dbReference type="GO" id="GO:0005524">
    <property type="term" value="F:ATP binding"/>
    <property type="evidence" value="ECO:0007669"/>
    <property type="project" value="UniProtKB-KW"/>
</dbReference>
<dbReference type="SUPFAM" id="SSF56317">
    <property type="entry name" value="Carbon-nitrogen hydrolase"/>
    <property type="match status" value="1"/>
</dbReference>
<dbReference type="AlphaFoldDB" id="A0A6J6JB29"/>
<dbReference type="InterPro" id="IPR036526">
    <property type="entry name" value="C-N_Hydrolase_sf"/>
</dbReference>
<evidence type="ECO:0000256" key="7">
    <source>
        <dbReference type="ARBA" id="ARBA00023027"/>
    </source>
</evidence>
<dbReference type="InterPro" id="IPR014729">
    <property type="entry name" value="Rossmann-like_a/b/a_fold"/>
</dbReference>
<dbReference type="GO" id="GO:0005737">
    <property type="term" value="C:cytoplasm"/>
    <property type="evidence" value="ECO:0007669"/>
    <property type="project" value="InterPro"/>
</dbReference>
<dbReference type="UniPathway" id="UPA00253">
    <property type="reaction ID" value="UER00334"/>
</dbReference>
<dbReference type="HAMAP" id="MF_02090">
    <property type="entry name" value="NadE_glutamine_dep"/>
    <property type="match status" value="1"/>
</dbReference>
<dbReference type="PANTHER" id="PTHR23090">
    <property type="entry name" value="NH 3 /GLUTAMINE-DEPENDENT NAD + SYNTHETASE"/>
    <property type="match status" value="1"/>
</dbReference>
<dbReference type="SUPFAM" id="SSF52402">
    <property type="entry name" value="Adenine nucleotide alpha hydrolases-like"/>
    <property type="match status" value="1"/>
</dbReference>
<name>A0A6J6JB29_9ZZZZ</name>
<dbReference type="Gene3D" id="3.40.50.620">
    <property type="entry name" value="HUPs"/>
    <property type="match status" value="1"/>
</dbReference>
<evidence type="ECO:0000256" key="3">
    <source>
        <dbReference type="ARBA" id="ARBA00012743"/>
    </source>
</evidence>
<dbReference type="GO" id="GO:0003952">
    <property type="term" value="F:NAD+ synthase (glutamine-hydrolyzing) activity"/>
    <property type="evidence" value="ECO:0007669"/>
    <property type="project" value="UniProtKB-EC"/>
</dbReference>
<dbReference type="GO" id="GO:0000257">
    <property type="term" value="F:nitrilase activity"/>
    <property type="evidence" value="ECO:0007669"/>
    <property type="project" value="UniProtKB-ARBA"/>
</dbReference>
<evidence type="ECO:0000256" key="8">
    <source>
        <dbReference type="SAM" id="MobiDB-lite"/>
    </source>
</evidence>
<dbReference type="NCBIfam" id="NF010588">
    <property type="entry name" value="PRK13981.1"/>
    <property type="match status" value="1"/>
</dbReference>
<comment type="similarity">
    <text evidence="2">In the C-terminal section; belongs to the NAD synthetase family.</text>
</comment>
<organism evidence="10">
    <name type="scientific">freshwater metagenome</name>
    <dbReference type="NCBI Taxonomy" id="449393"/>
    <lineage>
        <taxon>unclassified sequences</taxon>
        <taxon>metagenomes</taxon>
        <taxon>ecological metagenomes</taxon>
    </lineage>
</organism>
<accession>A0A6J6JB29</accession>
<sequence>MPKVRLALAQTNPLVGDIEANLDGAFAAVRAAEKSGAELVLFGEMALSGYPIEDLAARESFLISAEQALEDFAKRLESEGLGHIAVVIGHPALAKKQVARSWAIAQNCASVIRGGKVIGKYAKHHLPNYSVFDEYRNFVPGQDLFTFELQGLNFSTLICEDIWQNGGPVAQLKSSNTDIVLVLNGSPFEVDKDDKRLSLVQELAKSNQVAVAYVNLVGGQDDLVFDGDSILVDSSGKLVGRSKQFVEDLKLYDIASKQEIYAVAESAMTKPNDLEQIWGALVLGLRDYVEKNNFPSVILGLSGGIDSAVCASLATDAIGAKRVFGVAMPSKYSSEHSIADAADSAARIGLSFSTQSIESFVTAFETELQLSGLALENLQARMRAVILMGLSNSAGHLVLTTGNKSELAVGYSTIYGDSVGGFAPIKDIEKTLVWKLAKWRNEFATLNGQTPPIPENSISKPPSAELRPDQLDQDSLPEYELLDGILDAYVEQNLGRAQIVALGFDAAVVNRIIDLVDRAEWKRRQGAIGPKITGTAFGRDRRLPITKNSKQSSN</sequence>
<dbReference type="CDD" id="cd07570">
    <property type="entry name" value="GAT_Gln-NAD-synth"/>
    <property type="match status" value="1"/>
</dbReference>
<dbReference type="InterPro" id="IPR022310">
    <property type="entry name" value="NAD/GMP_synthase"/>
</dbReference>
<dbReference type="PANTHER" id="PTHR23090:SF9">
    <property type="entry name" value="GLUTAMINE-DEPENDENT NAD(+) SYNTHETASE"/>
    <property type="match status" value="1"/>
</dbReference>
<dbReference type="InterPro" id="IPR014445">
    <property type="entry name" value="Gln-dep_NAD_synthase"/>
</dbReference>
<dbReference type="InterPro" id="IPR000132">
    <property type="entry name" value="Nitrilase/CN_hydratase_CS"/>
</dbReference>
<evidence type="ECO:0000256" key="5">
    <source>
        <dbReference type="ARBA" id="ARBA00022741"/>
    </source>
</evidence>
<feature type="domain" description="CN hydrolase" evidence="9">
    <location>
        <begin position="4"/>
        <end position="256"/>
    </location>
</feature>
<dbReference type="Pfam" id="PF00795">
    <property type="entry name" value="CN_hydrolase"/>
    <property type="match status" value="1"/>
</dbReference>
<evidence type="ECO:0000256" key="2">
    <source>
        <dbReference type="ARBA" id="ARBA00007145"/>
    </source>
</evidence>
<keyword evidence="6" id="KW-0067">ATP-binding</keyword>
<dbReference type="EMBL" id="CAEZVO010000057">
    <property type="protein sequence ID" value="CAB4633239.1"/>
    <property type="molecule type" value="Genomic_DNA"/>
</dbReference>
<feature type="region of interest" description="Disordered" evidence="8">
    <location>
        <begin position="447"/>
        <end position="469"/>
    </location>
</feature>
<dbReference type="PROSITE" id="PS50263">
    <property type="entry name" value="CN_HYDROLASE"/>
    <property type="match status" value="1"/>
</dbReference>